<dbReference type="PROSITE" id="PS50949">
    <property type="entry name" value="HTH_GNTR"/>
    <property type="match status" value="1"/>
</dbReference>
<keyword evidence="1" id="KW-0805">Transcription regulation</keyword>
<dbReference type="InterPro" id="IPR011711">
    <property type="entry name" value="GntR_C"/>
</dbReference>
<dbReference type="InterPro" id="IPR036388">
    <property type="entry name" value="WH-like_DNA-bd_sf"/>
</dbReference>
<accession>A0ABX1JQ89</accession>
<comment type="caution">
    <text evidence="6">The sequence shown here is derived from an EMBL/GenBank/DDBJ whole genome shotgun (WGS) entry which is preliminary data.</text>
</comment>
<organism evidence="6 7">
    <name type="scientific">Arthrobacter deserti</name>
    <dbReference type="NCBI Taxonomy" id="1742687"/>
    <lineage>
        <taxon>Bacteria</taxon>
        <taxon>Bacillati</taxon>
        <taxon>Actinomycetota</taxon>
        <taxon>Actinomycetes</taxon>
        <taxon>Micrococcales</taxon>
        <taxon>Micrococcaceae</taxon>
        <taxon>Arthrobacter</taxon>
    </lineage>
</organism>
<evidence type="ECO:0000256" key="1">
    <source>
        <dbReference type="ARBA" id="ARBA00023015"/>
    </source>
</evidence>
<dbReference type="Proteomes" id="UP000523795">
    <property type="component" value="Unassembled WGS sequence"/>
</dbReference>
<proteinExistence type="predicted"/>
<dbReference type="PRINTS" id="PR00035">
    <property type="entry name" value="HTHGNTR"/>
</dbReference>
<dbReference type="Pfam" id="PF07729">
    <property type="entry name" value="FCD"/>
    <property type="match status" value="1"/>
</dbReference>
<gene>
    <name evidence="6" type="ORF">HER39_10505</name>
</gene>
<evidence type="ECO:0000313" key="7">
    <source>
        <dbReference type="Proteomes" id="UP000523795"/>
    </source>
</evidence>
<dbReference type="InterPro" id="IPR008920">
    <property type="entry name" value="TF_FadR/GntR_C"/>
</dbReference>
<name>A0ABX1JQ89_9MICC</name>
<feature type="non-terminal residue" evidence="6">
    <location>
        <position position="208"/>
    </location>
</feature>
<dbReference type="SUPFAM" id="SSF48008">
    <property type="entry name" value="GntR ligand-binding domain-like"/>
    <property type="match status" value="1"/>
</dbReference>
<keyword evidence="2" id="KW-0238">DNA-binding</keyword>
<feature type="region of interest" description="Disordered" evidence="4">
    <location>
        <begin position="1"/>
        <end position="25"/>
    </location>
</feature>
<dbReference type="Gene3D" id="1.20.120.530">
    <property type="entry name" value="GntR ligand-binding domain-like"/>
    <property type="match status" value="1"/>
</dbReference>
<evidence type="ECO:0000256" key="2">
    <source>
        <dbReference type="ARBA" id="ARBA00023125"/>
    </source>
</evidence>
<dbReference type="Gene3D" id="1.10.10.10">
    <property type="entry name" value="Winged helix-like DNA-binding domain superfamily/Winged helix DNA-binding domain"/>
    <property type="match status" value="1"/>
</dbReference>
<feature type="domain" description="HTH gntR-type" evidence="5">
    <location>
        <begin position="22"/>
        <end position="88"/>
    </location>
</feature>
<evidence type="ECO:0000313" key="6">
    <source>
        <dbReference type="EMBL" id="NKX50984.1"/>
    </source>
</evidence>
<dbReference type="InterPro" id="IPR036390">
    <property type="entry name" value="WH_DNA-bd_sf"/>
</dbReference>
<dbReference type="Pfam" id="PF00392">
    <property type="entry name" value="GntR"/>
    <property type="match status" value="1"/>
</dbReference>
<evidence type="ECO:0000256" key="4">
    <source>
        <dbReference type="SAM" id="MobiDB-lite"/>
    </source>
</evidence>
<evidence type="ECO:0000259" key="5">
    <source>
        <dbReference type="PROSITE" id="PS50949"/>
    </source>
</evidence>
<dbReference type="EMBL" id="JAAZSR010000154">
    <property type="protein sequence ID" value="NKX50984.1"/>
    <property type="molecule type" value="Genomic_DNA"/>
</dbReference>
<evidence type="ECO:0000256" key="3">
    <source>
        <dbReference type="ARBA" id="ARBA00023163"/>
    </source>
</evidence>
<keyword evidence="7" id="KW-1185">Reference proteome</keyword>
<protein>
    <submittedName>
        <fullName evidence="6">GntR family transcriptional regulator</fullName>
    </submittedName>
</protein>
<keyword evidence="3" id="KW-0804">Transcription</keyword>
<dbReference type="SUPFAM" id="SSF46785">
    <property type="entry name" value="Winged helix' DNA-binding domain"/>
    <property type="match status" value="1"/>
</dbReference>
<reference evidence="6 7" key="1">
    <citation type="submission" date="2020-04" db="EMBL/GenBank/DDBJ databases">
        <authorList>
            <person name="Liu S."/>
        </authorList>
    </citation>
    <scope>NUCLEOTIDE SEQUENCE [LARGE SCALE GENOMIC DNA]</scope>
    <source>
        <strain evidence="6 7">CGMCC 1.15091</strain>
    </source>
</reference>
<dbReference type="SMART" id="SM00345">
    <property type="entry name" value="HTH_GNTR"/>
    <property type="match status" value="1"/>
</dbReference>
<dbReference type="InterPro" id="IPR000524">
    <property type="entry name" value="Tscrpt_reg_HTH_GntR"/>
</dbReference>
<sequence>MDAPLYTPRDTAPGPARSARPRRSGAEVYDRLRTELRSGRISGWDRLAEEPLAERFGVSRTPVREALTRLLSEGTLERRNGGIYLALPSFKELAGLYELRVTLELRGISRVMEDPSARHDRSVLVSALERWRGLERNDPAPSPQFVSEDELFHVALLDAAGDPALTAALVTVNVRIRSVRMYDYLTEDRISATIAEHTSILEHLLQAR</sequence>
<dbReference type="PANTHER" id="PTHR43537">
    <property type="entry name" value="TRANSCRIPTIONAL REGULATOR, GNTR FAMILY"/>
    <property type="match status" value="1"/>
</dbReference>
<dbReference type="PANTHER" id="PTHR43537:SF5">
    <property type="entry name" value="UXU OPERON TRANSCRIPTIONAL REGULATOR"/>
    <property type="match status" value="1"/>
</dbReference>